<sequence>MIKSLYDHRSYHYFILENNLKVLVVQDTKCKKSAAAVSVNAGHFADPPQYQGLAHLLEHMIFQGSDAFPEANHLSQFIEQHGGHTNAYTGTEYSHFYFDVANDYFDEALQQFSAMLKSPSFTSDAIKKEITTIDAEFLSKQGDDLRRLYQVHKETCNQQHPFSQFSVGNQQTLPVDKITELKNALINHHQSFFTGSNATLCLISNHSVAQQMQLAKQYFSSLAQGTTVSRTLPALYAQNNLAVKLHINPKKDAKRLILTFATVPQKQDFKSKPLQIIGHILGEEGRGSLLCYLKEQNWATSMSAGPGITGSNFCDFNINLQLTDEGLNAIDAICNAIFWHIQLIRKQGLPDWQFAQYQQLLQLSFDFIEIPKSLDYANHLAGQLQHFDEKYILSGDALLQLKDERRFQQVLGELVPQNLRLKVIAQNLETNQIAKWYNTPYKIEPLSAKLIKQWSSPIPIDGLVLPKVNPYLCSNTSIVSKDHHYKTPQRLNSQPGLLFWFAQDHEFNMPKGDIYLSFDCPYSQLGVEQTALKRLWLATLLEQLNEQYYQAEAAGLYFHLYPHQGGFTLHTSGFSDKQIDLVKALIESIISCKLDVKRFEQTKYKQCVSAQNSLMNKPINRLFNRLSVLLQRNTHGVIDIAEQQQFATLKATMEAKQQLLNEFHLQAFMHGNWRENQAQDLKQYIQCTLGENASLTTSINRDIVDLRLTTGNIIELEDSSQDATVVMYFQSPSEAVEDIAMTMLAEQLLAGPFFNEMRTQKQLGYLLGTGYFPVNQHPGIAFYIQSPTASPNEMVDAINDFIHRIAQQLEEYPLERWEALKQAMIKQLSDKDQNLSMRSQRFWLSIAQQDWNFDQPKRLQSIVKKMTREQLAAFCQNMDQRMDFGEVILYCKGRHSPLHHPVYQSINDIRAFKNSAHFIP</sequence>
<dbReference type="EMBL" id="JACNEP010000010">
    <property type="protein sequence ID" value="MBC3766723.1"/>
    <property type="molecule type" value="Genomic_DNA"/>
</dbReference>
<dbReference type="GO" id="GO:0004222">
    <property type="term" value="F:metalloendopeptidase activity"/>
    <property type="evidence" value="ECO:0007669"/>
    <property type="project" value="UniProtKB-EC"/>
</dbReference>
<evidence type="ECO:0000256" key="2">
    <source>
        <dbReference type="ARBA" id="ARBA00002184"/>
    </source>
</evidence>
<evidence type="ECO:0000313" key="19">
    <source>
        <dbReference type="EMBL" id="MBC3766723.1"/>
    </source>
</evidence>
<feature type="domain" description="Peptidase M16 C-terminal" evidence="16">
    <location>
        <begin position="183"/>
        <end position="360"/>
    </location>
</feature>
<evidence type="ECO:0000256" key="1">
    <source>
        <dbReference type="ARBA" id="ARBA00001947"/>
    </source>
</evidence>
<dbReference type="Pfam" id="PF00675">
    <property type="entry name" value="Peptidase_M16"/>
    <property type="match status" value="1"/>
</dbReference>
<dbReference type="Pfam" id="PF05193">
    <property type="entry name" value="Peptidase_M16_C"/>
    <property type="match status" value="1"/>
</dbReference>
<protein>
    <recommendedName>
        <fullName evidence="5">Protease 3</fullName>
        <ecNumber evidence="4">3.4.24.55</ecNumber>
    </recommendedName>
    <alternativeName>
        <fullName evidence="13">Pitrilysin</fullName>
    </alternativeName>
    <alternativeName>
        <fullName evidence="12">Protease III</fullName>
    </alternativeName>
    <alternativeName>
        <fullName evidence="11">Protease pi</fullName>
    </alternativeName>
</protein>
<dbReference type="RefSeq" id="WP_186507252.1">
    <property type="nucleotide sequence ID" value="NZ_JACNEP010000010.1"/>
</dbReference>
<evidence type="ECO:0000259" key="17">
    <source>
        <dbReference type="Pfam" id="PF16187"/>
    </source>
</evidence>
<dbReference type="InterPro" id="IPR011249">
    <property type="entry name" value="Metalloenz_LuxS/M16"/>
</dbReference>
<keyword evidence="10" id="KW-0482">Metalloprotease</keyword>
<dbReference type="GO" id="GO:0005737">
    <property type="term" value="C:cytoplasm"/>
    <property type="evidence" value="ECO:0007669"/>
    <property type="project" value="UniProtKB-ARBA"/>
</dbReference>
<feature type="domain" description="Peptidase M16 middle/third" evidence="17">
    <location>
        <begin position="365"/>
        <end position="638"/>
    </location>
</feature>
<evidence type="ECO:0000259" key="16">
    <source>
        <dbReference type="Pfam" id="PF05193"/>
    </source>
</evidence>
<dbReference type="PROSITE" id="PS00143">
    <property type="entry name" value="INSULINASE"/>
    <property type="match status" value="1"/>
</dbReference>
<dbReference type="InterPro" id="IPR032632">
    <property type="entry name" value="Peptidase_M16_M"/>
</dbReference>
<evidence type="ECO:0000256" key="12">
    <source>
        <dbReference type="ARBA" id="ARBA00031184"/>
    </source>
</evidence>
<dbReference type="AlphaFoldDB" id="A0A8J6IWM5"/>
<gene>
    <name evidence="19" type="ORF">H8B19_12610</name>
</gene>
<evidence type="ECO:0000256" key="13">
    <source>
        <dbReference type="ARBA" id="ARBA00033450"/>
    </source>
</evidence>
<keyword evidence="9" id="KW-0862">Zinc</keyword>
<dbReference type="InterPro" id="IPR001431">
    <property type="entry name" value="Pept_M16_Zn_BS"/>
</dbReference>
<dbReference type="FunFam" id="3.30.830.10:FF:000012">
    <property type="entry name" value="Protease 3"/>
    <property type="match status" value="1"/>
</dbReference>
<organism evidence="19 20">
    <name type="scientific">Neptunicella marina</name>
    <dbReference type="NCBI Taxonomy" id="2125989"/>
    <lineage>
        <taxon>Bacteria</taxon>
        <taxon>Pseudomonadati</taxon>
        <taxon>Pseudomonadota</taxon>
        <taxon>Gammaproteobacteria</taxon>
        <taxon>Alteromonadales</taxon>
        <taxon>Alteromonadaceae</taxon>
        <taxon>Neptunicella</taxon>
    </lineage>
</organism>
<dbReference type="InterPro" id="IPR011765">
    <property type="entry name" value="Pept_M16_N"/>
</dbReference>
<evidence type="ECO:0000256" key="3">
    <source>
        <dbReference type="ARBA" id="ARBA00007261"/>
    </source>
</evidence>
<comment type="similarity">
    <text evidence="3 14">Belongs to the peptidase M16 family.</text>
</comment>
<dbReference type="GO" id="GO:0046872">
    <property type="term" value="F:metal ion binding"/>
    <property type="evidence" value="ECO:0007669"/>
    <property type="project" value="UniProtKB-KW"/>
</dbReference>
<accession>A0A8J6IWM5</accession>
<evidence type="ECO:0000256" key="6">
    <source>
        <dbReference type="ARBA" id="ARBA00022670"/>
    </source>
</evidence>
<dbReference type="InterPro" id="IPR054734">
    <property type="entry name" value="PqqF-like_C_4"/>
</dbReference>
<dbReference type="Pfam" id="PF22456">
    <property type="entry name" value="PqqF-like_C_4"/>
    <property type="match status" value="1"/>
</dbReference>
<dbReference type="Pfam" id="PF16187">
    <property type="entry name" value="Peptidase_M16_M"/>
    <property type="match status" value="1"/>
</dbReference>
<dbReference type="SUPFAM" id="SSF63411">
    <property type="entry name" value="LuxS/MPP-like metallohydrolase"/>
    <property type="match status" value="4"/>
</dbReference>
<dbReference type="Proteomes" id="UP000601768">
    <property type="component" value="Unassembled WGS sequence"/>
</dbReference>
<keyword evidence="20" id="KW-1185">Reference proteome</keyword>
<reference evidence="19" key="1">
    <citation type="journal article" date="2018" name="Int. J. Syst. Evol. Microbiol.">
        <title>Neptunicella marina gen. nov., sp. nov., isolated from surface seawater.</title>
        <authorList>
            <person name="Liu X."/>
            <person name="Lai Q."/>
            <person name="Du Y."/>
            <person name="Zhang X."/>
            <person name="Liu Z."/>
            <person name="Sun F."/>
            <person name="Shao Z."/>
        </authorList>
    </citation>
    <scope>NUCLEOTIDE SEQUENCE</scope>
    <source>
        <strain evidence="19">S27-2</strain>
    </source>
</reference>
<keyword evidence="8" id="KW-0378">Hydrolase</keyword>
<keyword evidence="7" id="KW-0479">Metal-binding</keyword>
<evidence type="ECO:0000259" key="18">
    <source>
        <dbReference type="Pfam" id="PF22456"/>
    </source>
</evidence>
<evidence type="ECO:0000256" key="9">
    <source>
        <dbReference type="ARBA" id="ARBA00022833"/>
    </source>
</evidence>
<keyword evidence="6" id="KW-0645">Protease</keyword>
<comment type="cofactor">
    <cofactor evidence="1">
        <name>Zn(2+)</name>
        <dbReference type="ChEBI" id="CHEBI:29105"/>
    </cofactor>
</comment>
<comment type="function">
    <text evidence="2">Endopeptidase that degrades small peptides of less than 7 kDa, such as glucagon and insulin.</text>
</comment>
<evidence type="ECO:0000313" key="20">
    <source>
        <dbReference type="Proteomes" id="UP000601768"/>
    </source>
</evidence>
<feature type="domain" description="Peptidase M16 N-terminal" evidence="15">
    <location>
        <begin position="22"/>
        <end position="156"/>
    </location>
</feature>
<dbReference type="PANTHER" id="PTHR43690">
    <property type="entry name" value="NARDILYSIN"/>
    <property type="match status" value="1"/>
</dbReference>
<evidence type="ECO:0000256" key="8">
    <source>
        <dbReference type="ARBA" id="ARBA00022801"/>
    </source>
</evidence>
<dbReference type="FunFam" id="3.30.830.10:FF:000005">
    <property type="entry name" value="nardilysin isoform X1"/>
    <property type="match status" value="1"/>
</dbReference>
<evidence type="ECO:0000256" key="7">
    <source>
        <dbReference type="ARBA" id="ARBA00022723"/>
    </source>
</evidence>
<proteinExistence type="inferred from homology"/>
<evidence type="ECO:0000256" key="14">
    <source>
        <dbReference type="RuleBase" id="RU004447"/>
    </source>
</evidence>
<evidence type="ECO:0000259" key="15">
    <source>
        <dbReference type="Pfam" id="PF00675"/>
    </source>
</evidence>
<feature type="domain" description="Coenzyme PQQ synthesis protein F-like C-terminal lobe" evidence="18">
    <location>
        <begin position="744"/>
        <end position="843"/>
    </location>
</feature>
<reference evidence="19" key="2">
    <citation type="submission" date="2020-08" db="EMBL/GenBank/DDBJ databases">
        <authorList>
            <person name="Lai Q."/>
        </authorList>
    </citation>
    <scope>NUCLEOTIDE SEQUENCE</scope>
    <source>
        <strain evidence="19">S27-2</strain>
    </source>
</reference>
<name>A0A8J6IWM5_9ALTE</name>
<evidence type="ECO:0000256" key="10">
    <source>
        <dbReference type="ARBA" id="ARBA00023049"/>
    </source>
</evidence>
<evidence type="ECO:0000256" key="11">
    <source>
        <dbReference type="ARBA" id="ARBA00029597"/>
    </source>
</evidence>
<evidence type="ECO:0000256" key="5">
    <source>
        <dbReference type="ARBA" id="ARBA00017565"/>
    </source>
</evidence>
<comment type="caution">
    <text evidence="19">The sequence shown here is derived from an EMBL/GenBank/DDBJ whole genome shotgun (WGS) entry which is preliminary data.</text>
</comment>
<dbReference type="Gene3D" id="3.30.830.10">
    <property type="entry name" value="Metalloenzyme, LuxS/M16 peptidase-like"/>
    <property type="match status" value="4"/>
</dbReference>
<evidence type="ECO:0000256" key="4">
    <source>
        <dbReference type="ARBA" id="ARBA00012449"/>
    </source>
</evidence>
<dbReference type="InterPro" id="IPR050626">
    <property type="entry name" value="Peptidase_M16"/>
</dbReference>
<dbReference type="InterPro" id="IPR007863">
    <property type="entry name" value="Peptidase_M16_C"/>
</dbReference>
<dbReference type="PANTHER" id="PTHR43690:SF18">
    <property type="entry name" value="INSULIN-DEGRADING ENZYME-RELATED"/>
    <property type="match status" value="1"/>
</dbReference>
<dbReference type="GO" id="GO:0006508">
    <property type="term" value="P:proteolysis"/>
    <property type="evidence" value="ECO:0007669"/>
    <property type="project" value="UniProtKB-KW"/>
</dbReference>
<dbReference type="EC" id="3.4.24.55" evidence="4"/>